<gene>
    <name evidence="1" type="ORF">SEGD1_146</name>
</gene>
<accession>A0A142IIK5</accession>
<dbReference type="Pfam" id="PF25613">
    <property type="entry name" value="DUF7941"/>
    <property type="match status" value="1"/>
</dbReference>
<dbReference type="InterPro" id="IPR057701">
    <property type="entry name" value="DUF7941"/>
</dbReference>
<evidence type="ECO:0000313" key="1">
    <source>
        <dbReference type="EMBL" id="AMR59793.1"/>
    </source>
</evidence>
<sequence>MAIYQPSKDVLLAAVNAQNSLAVKMTDIIWSTPKDIRGTEKETLTNRNTQIKITADGVTGSTWSGKKNVFYNRMKVEDLLVLIGDTLAIGPSNETLYAAIPGLNQRYGFVLEEADLQDADIEWNGDKTEGTVRVVAHPESIGWVGQATFKVVKGDESLVSAVTTNVLTGLKYPNGQMGSETVTAVIAEVYSYPYNFTKYRDALLAYKPGILSGQPLTDMVNLLKDITGTAWVATTSASYGLAGAEVISVGLNDPVAMPTNAKYKYALVLKLPVTCTTIVGTLYLQFNDLDDPSEV</sequence>
<protein>
    <recommendedName>
        <fullName evidence="3">Virion structural protein</fullName>
    </recommendedName>
</protein>
<dbReference type="EMBL" id="KU726251">
    <property type="protein sequence ID" value="AMR59793.1"/>
    <property type="molecule type" value="Genomic_DNA"/>
</dbReference>
<proteinExistence type="predicted"/>
<reference evidence="1 2" key="1">
    <citation type="submission" date="2016-02" db="EMBL/GenBank/DDBJ databases">
        <title>Complete genome sequence of a polyvalent bacteriophage, SEGD1, simultaneously inhibiting both Salmonella enterica and Escherichia coli O157:H7.</title>
        <authorList>
            <person name="Fan J."/>
            <person name="Ma J."/>
        </authorList>
    </citation>
    <scope>NUCLEOTIDE SEQUENCE [LARGE SCALE GENOMIC DNA]</scope>
</reference>
<dbReference type="Proteomes" id="UP000223976">
    <property type="component" value="Segment"/>
</dbReference>
<organism evidence="1 2">
    <name type="scientific">Enterobacteria phage SEGD1</name>
    <dbReference type="NCBI Taxonomy" id="1805456"/>
    <lineage>
        <taxon>Viruses</taxon>
        <taxon>Duplodnaviria</taxon>
        <taxon>Heunggongvirae</taxon>
        <taxon>Uroviricota</taxon>
        <taxon>Caudoviricetes</taxon>
        <taxon>Chimalliviridae</taxon>
        <taxon>Seoulvirus</taxon>
        <taxon>Seoulvirus SPN3US</taxon>
    </lineage>
</organism>
<evidence type="ECO:0000313" key="2">
    <source>
        <dbReference type="Proteomes" id="UP000223976"/>
    </source>
</evidence>
<name>A0A142IIK5_9CAUD</name>
<evidence type="ECO:0008006" key="3">
    <source>
        <dbReference type="Google" id="ProtNLM"/>
    </source>
</evidence>